<sequence>MALLQWLSSQSEADRKMLAVVTGVQVGRELLNRITGQDKVDAYKRDCTLGIADFIKKNPRASQAQINAEVEKNVLIFAARVKALETAPSTADQQRERVFSEDALRTARRFGPAHLPRPPCPSYVLSDWTTRVLRHCSVFSGWLLISEGKAVAKQGDIQQALKLFKQAYNIHQTPKLEDRIKKIEELLSENDLEDEDDEFVNVNNSGLMLFKELHDKLYDYQRDGVSFLYGLYRDGRKGGVLADDMGLGKTIQIISFLSGMYDNELIRHTLLVMPTSLITNWIKEFSKWTPGMRVKEFHGTNKSERTRSLEKVQSRGGVIITTYTMLISNWQQLASYRGKEFCWDYMILDEAHKIKNSSSKTAKSAYAIPSKNRILLTGTPVQNNLREMWTLFDFACKGSLLGTAKTFKAEYENPITRAREKDATPGEKALGSRMSENLMTLIKPHFLRRTKSEVQKKTAGKEVDSEPDNHQDSQDQPTSGAVMPKLTRKNDLIVWTYLSVVQEDIYRKFISLDHIQELLMTTRSPLAQLNILKKLCDHPRLLPGSAIAKLDLEENPDVEDGEADAHNIANLSDETLMSESGKLVFLLALLERLREEGHRTLVFAHYRMVLDILERILGNRGFKVLRLDGTIMQLRERERLISLFQTDKRYSVFLLTTQVGGVGLTLTAANRVVIYDPSWNPATDAQAVDRAYRIGQKENVVIYRLITCGTVEEKIYRRQVFKDSIIRQNTGDAKNPFRYFSRQDLKELFTLEDPRSSTTQLQLQALHSRHRWTDPTLDEHIAQLHAMHMFGISDHDLMFSLEVNHDEDPEDQEEHHYINGRVQKAQELMKAESQLQMKLALRSGPTWPRQSLDTNRENPNEKNPKHLKPSNPQPVNNYPNFMAPVVVEMDQSDSGRNEPQQNMRDPVTDLSTNASPQKHSADVGHLMEKCSGSDANLQITANDDSDGLNRTCHSEMDLNHIRGASDVQQSDSSIKAETYSVSTESGASNESSDLESADFFVEDAQTEEEEQKLLSHLQMNGSFDANRSLSENLRKQINTSQAFALDESMNDLSLTTKKRTTRDVCDGDEETDGEQPIQSIQERPFQVPGSSTPKSAPSGSCARHVTKTVGGNTADVSHHSLLQSTLKNINAQDEEEDSKYELEEDEESQDESEWESGEDSEQDQSEEIRADRTREEGSEQQETQEGELQMEDFKEHEEVEEESEREKIQEYETLESGGEEELKKKKSAKEMEEGELQVKESEKIQKEEVQDNDLQEEKTREECVEKTQVEASKEEKKSEETVVEEDETREWKSGEDSVSQEEESEKEEFEERLKEDVQENNLGEDEPRKKKTEGEEEEEEDVKETRGSFKSTLINTSPNLQMELADGLAPRTEPTGLGQPLETHSSQKKPQHLKPDPSHPQQDNFNTAPNAEMVRPGSGAEELWLNLSEQVMDLTLNASPQQHSVDVGEPMEKTSERVANLLLISADDCSGLNRTSHSKIDIDYISRRFSELQELDFSFKSEQSKERAEFESSNGNFVLQLEDSYDVQEESEAEEWEQELVSELQNRDVDVSKSLSDSLQKRTINSCQASGSDRSSNKHQEEIPHIKGPNDDSSQLFGSSTPGSDSSGTSSHHLRNSVGGSLPEVPQIFILQSITNSIDAQDLKEEHEDSKDDDGSYVPQKNIVTLICKEPQSEEANNTREEEDDAGHKSTLEKTSILEEEEDEEDNNDADGELKMNSNDGDISELNSEESVGEDVTRLNSNGPPLDGGEGGFEEDEMQEKGCEEEETEKSDKEEIQEEEVNYDREE</sequence>
<feature type="compositionally biased region" description="Polar residues" evidence="3">
    <location>
        <begin position="1109"/>
        <end position="1131"/>
    </location>
</feature>
<evidence type="ECO:0008006" key="8">
    <source>
        <dbReference type="Google" id="ProtNLM"/>
    </source>
</evidence>
<feature type="compositionally biased region" description="Polar residues" evidence="3">
    <location>
        <begin position="892"/>
        <end position="918"/>
    </location>
</feature>
<feature type="compositionally biased region" description="Basic and acidic residues" evidence="3">
    <location>
        <begin position="854"/>
        <end position="864"/>
    </location>
</feature>
<dbReference type="SMART" id="SM00487">
    <property type="entry name" value="DEXDc"/>
    <property type="match status" value="1"/>
</dbReference>
<feature type="compositionally biased region" description="Basic and acidic residues" evidence="3">
    <location>
        <begin position="1575"/>
        <end position="1590"/>
    </location>
</feature>
<feature type="compositionally biased region" description="Acidic residues" evidence="3">
    <location>
        <begin position="1298"/>
        <end position="1308"/>
    </location>
</feature>
<feature type="compositionally biased region" description="Polar residues" evidence="3">
    <location>
        <begin position="1561"/>
        <end position="1574"/>
    </location>
</feature>
<dbReference type="PROSITE" id="PS51192">
    <property type="entry name" value="HELICASE_ATP_BIND_1"/>
    <property type="match status" value="1"/>
</dbReference>
<evidence type="ECO:0000313" key="7">
    <source>
        <dbReference type="Proteomes" id="UP001476798"/>
    </source>
</evidence>
<feature type="region of interest" description="Disordered" evidence="3">
    <location>
        <begin position="1560"/>
        <end position="1621"/>
    </location>
</feature>
<feature type="region of interest" description="Disordered" evidence="3">
    <location>
        <begin position="890"/>
        <end position="922"/>
    </location>
</feature>
<dbReference type="InterPro" id="IPR050496">
    <property type="entry name" value="SNF2_RAD54_helicase_repair"/>
</dbReference>
<feature type="compositionally biased region" description="Acidic residues" evidence="3">
    <location>
        <begin position="1752"/>
        <end position="1781"/>
    </location>
</feature>
<dbReference type="Pfam" id="PF00271">
    <property type="entry name" value="Helicase_C"/>
    <property type="match status" value="1"/>
</dbReference>
<proteinExistence type="predicted"/>
<feature type="compositionally biased region" description="Basic and acidic residues" evidence="3">
    <location>
        <begin position="1641"/>
        <end position="1654"/>
    </location>
</feature>
<feature type="non-terminal residue" evidence="6">
    <location>
        <position position="1787"/>
    </location>
</feature>
<evidence type="ECO:0000256" key="1">
    <source>
        <dbReference type="ARBA" id="ARBA00022801"/>
    </source>
</evidence>
<feature type="compositionally biased region" description="Basic and acidic residues" evidence="3">
    <location>
        <begin position="452"/>
        <end position="473"/>
    </location>
</feature>
<dbReference type="EMBL" id="JAHRIO010001577">
    <property type="protein sequence ID" value="MEQ2159048.1"/>
    <property type="molecule type" value="Genomic_DNA"/>
</dbReference>
<keyword evidence="2" id="KW-0547">Nucleotide-binding</keyword>
<dbReference type="InterPro" id="IPR049730">
    <property type="entry name" value="SNF2/RAD54-like_C"/>
</dbReference>
<feature type="region of interest" description="Disordered" evidence="3">
    <location>
        <begin position="1640"/>
        <end position="1787"/>
    </location>
</feature>
<dbReference type="InterPro" id="IPR001650">
    <property type="entry name" value="Helicase_C-like"/>
</dbReference>
<dbReference type="InterPro" id="IPR000330">
    <property type="entry name" value="SNF2_N"/>
</dbReference>
<keyword evidence="1" id="KW-0378">Hydrolase</keyword>
<feature type="domain" description="Helicase C-terminal" evidence="5">
    <location>
        <begin position="585"/>
        <end position="741"/>
    </location>
</feature>
<dbReference type="Proteomes" id="UP001476798">
    <property type="component" value="Unassembled WGS sequence"/>
</dbReference>
<dbReference type="InterPro" id="IPR027417">
    <property type="entry name" value="P-loop_NTPase"/>
</dbReference>
<evidence type="ECO:0000313" key="6">
    <source>
        <dbReference type="EMBL" id="MEQ2159048.1"/>
    </source>
</evidence>
<dbReference type="Gene3D" id="3.40.50.300">
    <property type="entry name" value="P-loop containing nucleotide triphosphate hydrolases"/>
    <property type="match status" value="1"/>
</dbReference>
<evidence type="ECO:0000256" key="3">
    <source>
        <dbReference type="SAM" id="MobiDB-lite"/>
    </source>
</evidence>
<feature type="compositionally biased region" description="Polar residues" evidence="3">
    <location>
        <begin position="1716"/>
        <end position="1726"/>
    </location>
</feature>
<dbReference type="SMART" id="SM00490">
    <property type="entry name" value="HELICc"/>
    <property type="match status" value="1"/>
</dbReference>
<feature type="compositionally biased region" description="Low complexity" evidence="3">
    <location>
        <begin position="1598"/>
        <end position="1611"/>
    </location>
</feature>
<keyword evidence="2" id="KW-0347">Helicase</keyword>
<feature type="compositionally biased region" description="Acidic residues" evidence="3">
    <location>
        <begin position="1698"/>
        <end position="1711"/>
    </location>
</feature>
<dbReference type="InterPro" id="IPR014001">
    <property type="entry name" value="Helicase_ATP-bd"/>
</dbReference>
<feature type="compositionally biased region" description="Basic and acidic residues" evidence="3">
    <location>
        <begin position="1166"/>
        <end position="1177"/>
    </location>
</feature>
<comment type="caution">
    <text evidence="6">The sequence shown here is derived from an EMBL/GenBank/DDBJ whole genome shotgun (WGS) entry which is preliminary data.</text>
</comment>
<evidence type="ECO:0000259" key="5">
    <source>
        <dbReference type="PROSITE" id="PS51194"/>
    </source>
</evidence>
<name>A0ABV0MIV8_9TELE</name>
<dbReference type="Pfam" id="PF00176">
    <property type="entry name" value="SNF2-rel_dom"/>
    <property type="match status" value="1"/>
</dbReference>
<feature type="compositionally biased region" description="Basic and acidic residues" evidence="3">
    <location>
        <begin position="1220"/>
        <end position="1280"/>
    </location>
</feature>
<evidence type="ECO:0000259" key="4">
    <source>
        <dbReference type="PROSITE" id="PS51192"/>
    </source>
</evidence>
<dbReference type="SUPFAM" id="SSF52540">
    <property type="entry name" value="P-loop containing nucleoside triphosphate hydrolases"/>
    <property type="match status" value="2"/>
</dbReference>
<feature type="compositionally biased region" description="Polar residues" evidence="3">
    <location>
        <begin position="1399"/>
        <end position="1409"/>
    </location>
</feature>
<feature type="region of interest" description="Disordered" evidence="3">
    <location>
        <begin position="962"/>
        <end position="994"/>
    </location>
</feature>
<dbReference type="Gene3D" id="3.40.50.10810">
    <property type="entry name" value="Tandem AAA-ATPase domain"/>
    <property type="match status" value="1"/>
</dbReference>
<keyword evidence="2" id="KW-0067">ATP-binding</keyword>
<feature type="compositionally biased region" description="Acidic residues" evidence="3">
    <location>
        <begin position="1178"/>
        <end position="1190"/>
    </location>
</feature>
<feature type="compositionally biased region" description="Polar residues" evidence="3">
    <location>
        <begin position="1088"/>
        <end position="1098"/>
    </location>
</feature>
<feature type="region of interest" description="Disordered" evidence="3">
    <location>
        <begin position="452"/>
        <end position="483"/>
    </location>
</feature>
<dbReference type="PANTHER" id="PTHR45629">
    <property type="entry name" value="SNF2/RAD54 FAMILY MEMBER"/>
    <property type="match status" value="1"/>
</dbReference>
<dbReference type="InterPro" id="IPR038718">
    <property type="entry name" value="SNF2-like_sf"/>
</dbReference>
<keyword evidence="7" id="KW-1185">Reference proteome</keyword>
<feature type="compositionally biased region" description="Polar residues" evidence="3">
    <location>
        <begin position="966"/>
        <end position="991"/>
    </location>
</feature>
<evidence type="ECO:0000256" key="2">
    <source>
        <dbReference type="ARBA" id="ARBA00022806"/>
    </source>
</evidence>
<feature type="compositionally biased region" description="Polar residues" evidence="3">
    <location>
        <begin position="1348"/>
        <end position="1360"/>
    </location>
</feature>
<feature type="region of interest" description="Disordered" evidence="3">
    <location>
        <begin position="1060"/>
        <end position="1419"/>
    </location>
</feature>
<feature type="domain" description="Helicase ATP-binding" evidence="4">
    <location>
        <begin position="230"/>
        <end position="398"/>
    </location>
</feature>
<dbReference type="CDD" id="cd18001">
    <property type="entry name" value="DEXHc_ERCC6L"/>
    <property type="match status" value="1"/>
</dbReference>
<dbReference type="PROSITE" id="PS51194">
    <property type="entry name" value="HELICASE_CTER"/>
    <property type="match status" value="1"/>
</dbReference>
<feature type="region of interest" description="Disordered" evidence="3">
    <location>
        <begin position="842"/>
        <end position="876"/>
    </location>
</feature>
<dbReference type="CDD" id="cd18793">
    <property type="entry name" value="SF2_C_SNF"/>
    <property type="match status" value="1"/>
</dbReference>
<gene>
    <name evidence="6" type="ORF">GOODEAATRI_018512</name>
</gene>
<accession>A0ABV0MIV8</accession>
<protein>
    <recommendedName>
        <fullName evidence="8">DNA excision repair protein ERCC-6-like</fullName>
    </recommendedName>
</protein>
<dbReference type="PANTHER" id="PTHR45629:SF7">
    <property type="entry name" value="DNA EXCISION REPAIR PROTEIN ERCC-6-RELATED"/>
    <property type="match status" value="1"/>
</dbReference>
<reference evidence="6 7" key="1">
    <citation type="submission" date="2021-06" db="EMBL/GenBank/DDBJ databases">
        <authorList>
            <person name="Palmer J.M."/>
        </authorList>
    </citation>
    <scope>NUCLEOTIDE SEQUENCE [LARGE SCALE GENOMIC DNA]</scope>
    <source>
        <strain evidence="6 7">GA_2019</strain>
        <tissue evidence="6">Muscle</tissue>
    </source>
</reference>
<organism evidence="6 7">
    <name type="scientific">Goodea atripinnis</name>
    <dbReference type="NCBI Taxonomy" id="208336"/>
    <lineage>
        <taxon>Eukaryota</taxon>
        <taxon>Metazoa</taxon>
        <taxon>Chordata</taxon>
        <taxon>Craniata</taxon>
        <taxon>Vertebrata</taxon>
        <taxon>Euteleostomi</taxon>
        <taxon>Actinopterygii</taxon>
        <taxon>Neopterygii</taxon>
        <taxon>Teleostei</taxon>
        <taxon>Neoteleostei</taxon>
        <taxon>Acanthomorphata</taxon>
        <taxon>Ovalentaria</taxon>
        <taxon>Atherinomorphae</taxon>
        <taxon>Cyprinodontiformes</taxon>
        <taxon>Goodeidae</taxon>
        <taxon>Goodea</taxon>
    </lineage>
</organism>
<feature type="compositionally biased region" description="Acidic residues" evidence="3">
    <location>
        <begin position="1132"/>
        <end position="1165"/>
    </location>
</feature>